<accession>S4A4T7</accession>
<dbReference type="AlphaFoldDB" id="S4A4T7"/>
<dbReference type="OrthoDB" id="4333273at2"/>
<dbReference type="RefSeq" id="WP_016639314.1">
    <property type="nucleotide sequence ID" value="NZ_AOPZ01000045.1"/>
</dbReference>
<organism evidence="1 2">
    <name type="scientific">Streptomyces aurantiacus JA 4570</name>
    <dbReference type="NCBI Taxonomy" id="1286094"/>
    <lineage>
        <taxon>Bacteria</taxon>
        <taxon>Bacillati</taxon>
        <taxon>Actinomycetota</taxon>
        <taxon>Actinomycetes</taxon>
        <taxon>Kitasatosporales</taxon>
        <taxon>Streptomycetaceae</taxon>
        <taxon>Streptomyces</taxon>
        <taxon>Streptomyces aurantiacus group</taxon>
    </lineage>
</organism>
<dbReference type="PATRIC" id="fig|1286094.4.peg.1165"/>
<evidence type="ECO:0000313" key="1">
    <source>
        <dbReference type="EMBL" id="EPH45750.1"/>
    </source>
</evidence>
<protein>
    <submittedName>
        <fullName evidence="1">Uncharacterized protein</fullName>
    </submittedName>
</protein>
<keyword evidence="2" id="KW-1185">Reference proteome</keyword>
<sequence length="78" mass="8599">MSVTQQYLLDSYRAAQLGERTPPAPGVNDWQVVREVRDYGRFNAVVHERPAHGRARAALGRLLHGLKGGGARSPRPLP</sequence>
<evidence type="ECO:0000313" key="2">
    <source>
        <dbReference type="Proteomes" id="UP000014629"/>
    </source>
</evidence>
<reference evidence="1 2" key="1">
    <citation type="submission" date="2013-02" db="EMBL/GenBank/DDBJ databases">
        <title>Draft Genome Sequence of Streptomyces aurantiacus, Which Produces Setomimycin.</title>
        <authorList>
            <person name="Gruening B.A."/>
            <person name="Praeg A."/>
            <person name="Erxleben A."/>
            <person name="Guenther S."/>
            <person name="Mueller M."/>
        </authorList>
    </citation>
    <scope>NUCLEOTIDE SEQUENCE [LARGE SCALE GENOMIC DNA]</scope>
    <source>
        <strain evidence="1 2">JA 4570</strain>
    </source>
</reference>
<gene>
    <name evidence="1" type="ORF">STRAU_1183</name>
</gene>
<dbReference type="Proteomes" id="UP000014629">
    <property type="component" value="Unassembled WGS sequence"/>
</dbReference>
<comment type="caution">
    <text evidence="1">The sequence shown here is derived from an EMBL/GenBank/DDBJ whole genome shotgun (WGS) entry which is preliminary data.</text>
</comment>
<dbReference type="EMBL" id="AOPZ01000045">
    <property type="protein sequence ID" value="EPH45750.1"/>
    <property type="molecule type" value="Genomic_DNA"/>
</dbReference>
<proteinExistence type="predicted"/>
<name>S4A4T7_9ACTN</name>